<comment type="subcellular location">
    <subcellularLocation>
        <location evidence="1">Cell inner membrane</location>
        <topology evidence="1">Peripheral membrane protein</topology>
    </subcellularLocation>
</comment>
<dbReference type="GO" id="GO:0005524">
    <property type="term" value="F:ATP binding"/>
    <property type="evidence" value="ECO:0007669"/>
    <property type="project" value="UniProtKB-KW"/>
</dbReference>
<evidence type="ECO:0000256" key="3">
    <source>
        <dbReference type="ARBA" id="ARBA00022448"/>
    </source>
</evidence>
<dbReference type="PROSITE" id="PS00211">
    <property type="entry name" value="ABC_TRANSPORTER_1"/>
    <property type="match status" value="1"/>
</dbReference>
<dbReference type="Pfam" id="PF00005">
    <property type="entry name" value="ABC_tran"/>
    <property type="match status" value="1"/>
</dbReference>
<comment type="caution">
    <text evidence="11">The sequence shown here is derived from an EMBL/GenBank/DDBJ whole genome shotgun (WGS) entry which is preliminary data.</text>
</comment>
<evidence type="ECO:0000259" key="10">
    <source>
        <dbReference type="PROSITE" id="PS50893"/>
    </source>
</evidence>
<dbReference type="InterPro" id="IPR027417">
    <property type="entry name" value="P-loop_NTPase"/>
</dbReference>
<evidence type="ECO:0000313" key="12">
    <source>
        <dbReference type="Proteomes" id="UP000627464"/>
    </source>
</evidence>
<evidence type="ECO:0000256" key="4">
    <source>
        <dbReference type="ARBA" id="ARBA00022475"/>
    </source>
</evidence>
<comment type="catalytic activity">
    <reaction evidence="9">
        <text>a dipeptide(out) + ATP + H2O = a dipeptide(in) + ADP + phosphate + H(+)</text>
        <dbReference type="Rhea" id="RHEA:23120"/>
        <dbReference type="ChEBI" id="CHEBI:15377"/>
        <dbReference type="ChEBI" id="CHEBI:15378"/>
        <dbReference type="ChEBI" id="CHEBI:30616"/>
        <dbReference type="ChEBI" id="CHEBI:43474"/>
        <dbReference type="ChEBI" id="CHEBI:90799"/>
        <dbReference type="ChEBI" id="CHEBI:456216"/>
        <dbReference type="EC" id="7.4.2.9"/>
    </reaction>
</comment>
<dbReference type="RefSeq" id="WP_188474084.1">
    <property type="nucleotide sequence ID" value="NZ_BMFZ01000007.1"/>
</dbReference>
<evidence type="ECO:0000313" key="11">
    <source>
        <dbReference type="EMBL" id="GGA50410.1"/>
    </source>
</evidence>
<dbReference type="Proteomes" id="UP000627464">
    <property type="component" value="Unassembled WGS sequence"/>
</dbReference>
<dbReference type="SMART" id="SM00382">
    <property type="entry name" value="AAA"/>
    <property type="match status" value="1"/>
</dbReference>
<keyword evidence="6 11" id="KW-0067">ATP-binding</keyword>
<keyword evidence="12" id="KW-1185">Reference proteome</keyword>
<evidence type="ECO:0000256" key="5">
    <source>
        <dbReference type="ARBA" id="ARBA00022741"/>
    </source>
</evidence>
<dbReference type="InterPro" id="IPR003593">
    <property type="entry name" value="AAA+_ATPase"/>
</dbReference>
<keyword evidence="3" id="KW-0813">Transport</keyword>
<dbReference type="InterPro" id="IPR013563">
    <property type="entry name" value="Oligopep_ABC_C"/>
</dbReference>
<dbReference type="Gene3D" id="3.40.50.300">
    <property type="entry name" value="P-loop containing nucleotide triphosphate hydrolases"/>
    <property type="match status" value="1"/>
</dbReference>
<dbReference type="PANTHER" id="PTHR43297">
    <property type="entry name" value="OLIGOPEPTIDE TRANSPORT ATP-BINDING PROTEIN APPD"/>
    <property type="match status" value="1"/>
</dbReference>
<gene>
    <name evidence="11" type="ORF">GCM10011328_27180</name>
</gene>
<dbReference type="NCBIfam" id="NF008246">
    <property type="entry name" value="PRK11022.1"/>
    <property type="match status" value="1"/>
</dbReference>
<organism evidence="11 12">
    <name type="scientific">Hafnia psychrotolerans</name>
    <dbReference type="NCBI Taxonomy" id="1477018"/>
    <lineage>
        <taxon>Bacteria</taxon>
        <taxon>Pseudomonadati</taxon>
        <taxon>Pseudomonadota</taxon>
        <taxon>Gammaproteobacteria</taxon>
        <taxon>Enterobacterales</taxon>
        <taxon>Hafniaceae</taxon>
        <taxon>Hafnia</taxon>
    </lineage>
</organism>
<name>A0ABQ1GUS4_9GAMM</name>
<accession>A0ABQ1GUS4</accession>
<dbReference type="EMBL" id="BMFZ01000007">
    <property type="protein sequence ID" value="GGA50410.1"/>
    <property type="molecule type" value="Genomic_DNA"/>
</dbReference>
<dbReference type="CDD" id="cd03257">
    <property type="entry name" value="ABC_NikE_OppD_transporters"/>
    <property type="match status" value="1"/>
</dbReference>
<dbReference type="Pfam" id="PF08352">
    <property type="entry name" value="oligo_HPY"/>
    <property type="match status" value="1"/>
</dbReference>
<dbReference type="InterPro" id="IPR017871">
    <property type="entry name" value="ABC_transporter-like_CS"/>
</dbReference>
<protein>
    <recommendedName>
        <fullName evidence="8">ABC-type dipeptide transporter</fullName>
        <ecNumber evidence="8">7.4.2.9</ecNumber>
    </recommendedName>
</protein>
<proteinExistence type="inferred from homology"/>
<sequence>METTLIKDVPVGKTLLTVDKLSVHFGDEGTPFRAVDRISYSVKQGEVVGIVGESGSGKSVSSLALMGLIDFPGKVMAETLEFGGRDLQQMSEKERRQIVGAEVAMIFQDPMTSLNPCYTLGFQIMEAIKVHQGGNKKTRRQRTIDLLNLVGIPDPASRLDVYPHQLSGGMSQRVMIAMAIACRPKLLIADEPTTALDVTIQAQIIELLLELQQKENMALMLITHDLALVAEAAQHIIVMYAGQVVESAKATEIFRAPRHPYTQAMLRSLPEFATDKARLESLPGVVPGKYDRPNGCLLNPRCPYATDLCRKEEPALHNLANGRQSKCHYPLDDAGRPTYES</sequence>
<feature type="domain" description="ABC transporter" evidence="10">
    <location>
        <begin position="18"/>
        <end position="266"/>
    </location>
</feature>
<dbReference type="PROSITE" id="PS50893">
    <property type="entry name" value="ABC_TRANSPORTER_2"/>
    <property type="match status" value="1"/>
</dbReference>
<keyword evidence="4" id="KW-1003">Cell membrane</keyword>
<evidence type="ECO:0000256" key="9">
    <source>
        <dbReference type="ARBA" id="ARBA00047356"/>
    </source>
</evidence>
<evidence type="ECO:0000256" key="8">
    <source>
        <dbReference type="ARBA" id="ARBA00038852"/>
    </source>
</evidence>
<dbReference type="InterPro" id="IPR003439">
    <property type="entry name" value="ABC_transporter-like_ATP-bd"/>
</dbReference>
<evidence type="ECO:0000256" key="6">
    <source>
        <dbReference type="ARBA" id="ARBA00022840"/>
    </source>
</evidence>
<comment type="similarity">
    <text evidence="2">Belongs to the ABC transporter superfamily.</text>
</comment>
<dbReference type="SUPFAM" id="SSF52540">
    <property type="entry name" value="P-loop containing nucleoside triphosphate hydrolases"/>
    <property type="match status" value="1"/>
</dbReference>
<evidence type="ECO:0000256" key="7">
    <source>
        <dbReference type="ARBA" id="ARBA00023136"/>
    </source>
</evidence>
<dbReference type="NCBIfam" id="TIGR01727">
    <property type="entry name" value="oligo_HPY"/>
    <property type="match status" value="1"/>
</dbReference>
<dbReference type="EC" id="7.4.2.9" evidence="8"/>
<reference evidence="12" key="1">
    <citation type="journal article" date="2019" name="Int. J. Syst. Evol. Microbiol.">
        <title>The Global Catalogue of Microorganisms (GCM) 10K type strain sequencing project: providing services to taxonomists for standard genome sequencing and annotation.</title>
        <authorList>
            <consortium name="The Broad Institute Genomics Platform"/>
            <consortium name="The Broad Institute Genome Sequencing Center for Infectious Disease"/>
            <person name="Wu L."/>
            <person name="Ma J."/>
        </authorList>
    </citation>
    <scope>NUCLEOTIDE SEQUENCE [LARGE SCALE GENOMIC DNA]</scope>
    <source>
        <strain evidence="12">CGMCC 1.12806</strain>
    </source>
</reference>
<dbReference type="InterPro" id="IPR050388">
    <property type="entry name" value="ABC_Ni/Peptide_Import"/>
</dbReference>
<dbReference type="PANTHER" id="PTHR43297:SF2">
    <property type="entry name" value="DIPEPTIDE TRANSPORT ATP-BINDING PROTEIN DPPD"/>
    <property type="match status" value="1"/>
</dbReference>
<evidence type="ECO:0000256" key="2">
    <source>
        <dbReference type="ARBA" id="ARBA00005417"/>
    </source>
</evidence>
<keyword evidence="7" id="KW-0472">Membrane</keyword>
<evidence type="ECO:0000256" key="1">
    <source>
        <dbReference type="ARBA" id="ARBA00004417"/>
    </source>
</evidence>
<keyword evidence="5" id="KW-0547">Nucleotide-binding</keyword>